<keyword evidence="3" id="KW-0804">Transcription</keyword>
<dbReference type="InterPro" id="IPR050204">
    <property type="entry name" value="AraC_XylS_family_regulators"/>
</dbReference>
<dbReference type="Pfam" id="PF12833">
    <property type="entry name" value="HTH_18"/>
    <property type="match status" value="1"/>
</dbReference>
<reference evidence="5 6" key="1">
    <citation type="submission" date="2021-06" db="EMBL/GenBank/DDBJ databases">
        <title>Complete genome of Haloferula helveola possessing various polysaccharide degrading enzymes.</title>
        <authorList>
            <person name="Takami H."/>
            <person name="Huang C."/>
            <person name="Hamasaki K."/>
        </authorList>
    </citation>
    <scope>NUCLEOTIDE SEQUENCE [LARGE SCALE GENOMIC DNA]</scope>
    <source>
        <strain evidence="5 6">CN-1</strain>
    </source>
</reference>
<dbReference type="SUPFAM" id="SSF51215">
    <property type="entry name" value="Regulatory protein AraC"/>
    <property type="match status" value="1"/>
</dbReference>
<dbReference type="EMBL" id="AP024702">
    <property type="protein sequence ID" value="BCX48441.1"/>
    <property type="molecule type" value="Genomic_DNA"/>
</dbReference>
<dbReference type="InterPro" id="IPR003313">
    <property type="entry name" value="AraC-bd"/>
</dbReference>
<evidence type="ECO:0000259" key="4">
    <source>
        <dbReference type="PROSITE" id="PS01124"/>
    </source>
</evidence>
<dbReference type="InterPro" id="IPR037923">
    <property type="entry name" value="HTH-like"/>
</dbReference>
<dbReference type="RefSeq" id="WP_338684670.1">
    <property type="nucleotide sequence ID" value="NZ_AP024702.1"/>
</dbReference>
<evidence type="ECO:0000313" key="5">
    <source>
        <dbReference type="EMBL" id="BCX48441.1"/>
    </source>
</evidence>
<sequence length="307" mass="34663">MMDIFGVMPKTPASKPSFVSTQIRSGRYLFLDLPRNRSGPLTIVCAGREICDADFLVERDTFDYFALEFVISGRWRLSGPDGTEVLEPGAVFCYGPGIAHTIELLEGNEPTKCFLDFTGRNARALLRESGLDYGKALYPRSSGWLEGLFEQLLDCSDMEPESAKVIGRRLTELILIRLKEDSQGSFSRSTDPERTYLRCRTFIQEHFIDLHSVAEVAAECDIDPAYLSKLFRRHSGEAPLRYLTRLKTARAAELMIRRNYNVRQAGKAVGYDDPYHFSRVFKRVHGISPAGFRSLRESRSRSAADPG</sequence>
<dbReference type="Pfam" id="PF02311">
    <property type="entry name" value="AraC_binding"/>
    <property type="match status" value="1"/>
</dbReference>
<feature type="domain" description="HTH araC/xylS-type" evidence="4">
    <location>
        <begin position="197"/>
        <end position="295"/>
    </location>
</feature>
<proteinExistence type="predicted"/>
<keyword evidence="6" id="KW-1185">Reference proteome</keyword>
<name>A0ABM7RMR0_9BACT</name>
<dbReference type="PANTHER" id="PTHR46796:SF7">
    <property type="entry name" value="ARAC FAMILY TRANSCRIPTIONAL REGULATOR"/>
    <property type="match status" value="1"/>
</dbReference>
<dbReference type="Proteomes" id="UP001374893">
    <property type="component" value="Chromosome"/>
</dbReference>
<evidence type="ECO:0000256" key="2">
    <source>
        <dbReference type="ARBA" id="ARBA00023125"/>
    </source>
</evidence>
<accession>A0ABM7RMR0</accession>
<organism evidence="5 6">
    <name type="scientific">Haloferula helveola</name>
    <dbReference type="NCBI Taxonomy" id="490095"/>
    <lineage>
        <taxon>Bacteria</taxon>
        <taxon>Pseudomonadati</taxon>
        <taxon>Verrucomicrobiota</taxon>
        <taxon>Verrucomicrobiia</taxon>
        <taxon>Verrucomicrobiales</taxon>
        <taxon>Verrucomicrobiaceae</taxon>
        <taxon>Haloferula</taxon>
    </lineage>
</organism>
<dbReference type="InterPro" id="IPR018060">
    <property type="entry name" value="HTH_AraC"/>
</dbReference>
<dbReference type="SMART" id="SM00342">
    <property type="entry name" value="HTH_ARAC"/>
    <property type="match status" value="1"/>
</dbReference>
<dbReference type="PROSITE" id="PS01124">
    <property type="entry name" value="HTH_ARAC_FAMILY_2"/>
    <property type="match status" value="1"/>
</dbReference>
<dbReference type="InterPro" id="IPR009057">
    <property type="entry name" value="Homeodomain-like_sf"/>
</dbReference>
<dbReference type="PANTHER" id="PTHR46796">
    <property type="entry name" value="HTH-TYPE TRANSCRIPTIONAL ACTIVATOR RHAS-RELATED"/>
    <property type="match status" value="1"/>
</dbReference>
<dbReference type="Gene3D" id="1.10.10.60">
    <property type="entry name" value="Homeodomain-like"/>
    <property type="match status" value="2"/>
</dbReference>
<keyword evidence="2" id="KW-0238">DNA-binding</keyword>
<dbReference type="SUPFAM" id="SSF46689">
    <property type="entry name" value="Homeodomain-like"/>
    <property type="match status" value="2"/>
</dbReference>
<evidence type="ECO:0000256" key="3">
    <source>
        <dbReference type="ARBA" id="ARBA00023163"/>
    </source>
</evidence>
<protein>
    <recommendedName>
        <fullName evidence="4">HTH araC/xylS-type domain-containing protein</fullName>
    </recommendedName>
</protein>
<evidence type="ECO:0000256" key="1">
    <source>
        <dbReference type="ARBA" id="ARBA00023015"/>
    </source>
</evidence>
<keyword evidence="1" id="KW-0805">Transcription regulation</keyword>
<gene>
    <name evidence="5" type="ORF">HAHE_23490</name>
</gene>
<evidence type="ECO:0000313" key="6">
    <source>
        <dbReference type="Proteomes" id="UP001374893"/>
    </source>
</evidence>